<protein>
    <recommendedName>
        <fullName evidence="3">Calpain catalytic domain-containing protein</fullName>
    </recommendedName>
</protein>
<dbReference type="InterPro" id="IPR022684">
    <property type="entry name" value="Calpain_cysteine_protease"/>
</dbReference>
<dbReference type="Pfam" id="PF01067">
    <property type="entry name" value="Calpain_III"/>
    <property type="match status" value="1"/>
</dbReference>
<dbReference type="OrthoDB" id="424753at2759"/>
<organism evidence="4 5">
    <name type="scientific">Muraenolepis orangiensis</name>
    <name type="common">Patagonian moray cod</name>
    <dbReference type="NCBI Taxonomy" id="630683"/>
    <lineage>
        <taxon>Eukaryota</taxon>
        <taxon>Metazoa</taxon>
        <taxon>Chordata</taxon>
        <taxon>Craniata</taxon>
        <taxon>Vertebrata</taxon>
        <taxon>Euteleostomi</taxon>
        <taxon>Actinopterygii</taxon>
        <taxon>Neopterygii</taxon>
        <taxon>Teleostei</taxon>
        <taxon>Neoteleostei</taxon>
        <taxon>Acanthomorphata</taxon>
        <taxon>Zeiogadaria</taxon>
        <taxon>Gadariae</taxon>
        <taxon>Gadiformes</taxon>
        <taxon>Muraenolepidoidei</taxon>
        <taxon>Muraenolepididae</taxon>
        <taxon>Muraenolepis</taxon>
    </lineage>
</organism>
<gene>
    <name evidence="4" type="ORF">NHX12_014354</name>
</gene>
<comment type="similarity">
    <text evidence="1">Belongs to the peptidase C2 family.</text>
</comment>
<dbReference type="InterPro" id="IPR022682">
    <property type="entry name" value="Calpain_domain_III"/>
</dbReference>
<keyword evidence="5" id="KW-1185">Reference proteome</keyword>
<dbReference type="SMART" id="SM00230">
    <property type="entry name" value="CysPc"/>
    <property type="match status" value="1"/>
</dbReference>
<dbReference type="InterPro" id="IPR036213">
    <property type="entry name" value="Calpain_III_sf"/>
</dbReference>
<dbReference type="GO" id="GO:0006508">
    <property type="term" value="P:proteolysis"/>
    <property type="evidence" value="ECO:0007669"/>
    <property type="project" value="InterPro"/>
</dbReference>
<evidence type="ECO:0000256" key="1">
    <source>
        <dbReference type="ARBA" id="ARBA00007623"/>
    </source>
</evidence>
<name>A0A9Q0DEQ1_9TELE</name>
<dbReference type="InterPro" id="IPR001300">
    <property type="entry name" value="Peptidase_C2_calpain_cat"/>
</dbReference>
<evidence type="ECO:0000259" key="3">
    <source>
        <dbReference type="PROSITE" id="PS50203"/>
    </source>
</evidence>
<dbReference type="Gene3D" id="2.60.120.380">
    <property type="match status" value="1"/>
</dbReference>
<dbReference type="Proteomes" id="UP001148018">
    <property type="component" value="Unassembled WGS sequence"/>
</dbReference>
<evidence type="ECO:0000313" key="5">
    <source>
        <dbReference type="Proteomes" id="UP001148018"/>
    </source>
</evidence>
<dbReference type="SUPFAM" id="SSF54001">
    <property type="entry name" value="Cysteine proteinases"/>
    <property type="match status" value="1"/>
</dbReference>
<dbReference type="EMBL" id="JANIIK010000118">
    <property type="protein sequence ID" value="KAJ3585635.1"/>
    <property type="molecule type" value="Genomic_DNA"/>
</dbReference>
<sequence length="232" mass="26325">MLVIPDHQRQRPKLYAGLFRFRFWRLGCWTKVVVDDRLPVSRKGTLLFFHSATPREFCSALLEKAYAKLSGCYEALEGGNTAEALIDFTGGVYETLALDPEALPHVSGQMSRLATPPTDPGTWSARWLQGHRPYQFCDFSNPRRPLLFWAAPPSGWSWEWKVEVNRCSRVQCLVEQAASSIYMDTRSVSLRRTLAPGRYVVLPTTFQWSVPAAPLLPRPPPPQVIHYFGICS</sequence>
<feature type="domain" description="Calpain catalytic" evidence="3">
    <location>
        <begin position="1"/>
        <end position="98"/>
    </location>
</feature>
<dbReference type="PANTHER" id="PTHR10183:SF405">
    <property type="entry name" value="CALPAIN-5"/>
    <property type="match status" value="1"/>
</dbReference>
<proteinExistence type="inferred from homology"/>
<evidence type="ECO:0000313" key="4">
    <source>
        <dbReference type="EMBL" id="KAJ3585635.1"/>
    </source>
</evidence>
<evidence type="ECO:0000256" key="2">
    <source>
        <dbReference type="PROSITE-ProRule" id="PRU00239"/>
    </source>
</evidence>
<dbReference type="AlphaFoldDB" id="A0A9Q0DEQ1"/>
<dbReference type="Pfam" id="PF00648">
    <property type="entry name" value="Peptidase_C2"/>
    <property type="match status" value="1"/>
</dbReference>
<dbReference type="GO" id="GO:0004198">
    <property type="term" value="F:calcium-dependent cysteine-type endopeptidase activity"/>
    <property type="evidence" value="ECO:0007669"/>
    <property type="project" value="InterPro"/>
</dbReference>
<comment type="caution">
    <text evidence="2">Lacks conserved residue(s) required for the propagation of feature annotation.</text>
</comment>
<comment type="caution">
    <text evidence="4">The sequence shown here is derived from an EMBL/GenBank/DDBJ whole genome shotgun (WGS) entry which is preliminary data.</text>
</comment>
<dbReference type="InterPro" id="IPR038765">
    <property type="entry name" value="Papain-like_cys_pep_sf"/>
</dbReference>
<dbReference type="PRINTS" id="PR00704">
    <property type="entry name" value="CALPAIN"/>
</dbReference>
<dbReference type="PROSITE" id="PS50203">
    <property type="entry name" value="CALPAIN_CAT"/>
    <property type="match status" value="1"/>
</dbReference>
<dbReference type="SUPFAM" id="SSF49758">
    <property type="entry name" value="Calpain large subunit, middle domain (domain III)"/>
    <property type="match status" value="1"/>
</dbReference>
<dbReference type="GO" id="GO:0005737">
    <property type="term" value="C:cytoplasm"/>
    <property type="evidence" value="ECO:0007669"/>
    <property type="project" value="TreeGrafter"/>
</dbReference>
<reference evidence="4" key="1">
    <citation type="submission" date="2022-07" db="EMBL/GenBank/DDBJ databases">
        <title>Chromosome-level genome of Muraenolepis orangiensis.</title>
        <authorList>
            <person name="Kim J."/>
        </authorList>
    </citation>
    <scope>NUCLEOTIDE SEQUENCE</scope>
    <source>
        <strain evidence="4">KU_S4_2022</strain>
        <tissue evidence="4">Muscle</tissue>
    </source>
</reference>
<dbReference type="PANTHER" id="PTHR10183">
    <property type="entry name" value="CALPAIN"/>
    <property type="match status" value="1"/>
</dbReference>
<accession>A0A9Q0DEQ1</accession>